<protein>
    <submittedName>
        <fullName evidence="1">Uncharacterized protein</fullName>
    </submittedName>
</protein>
<comment type="caution">
    <text evidence="1">The sequence shown here is derived from an EMBL/GenBank/DDBJ whole genome shotgun (WGS) entry which is preliminary data.</text>
</comment>
<dbReference type="AlphaFoldDB" id="A0A4C1VI63"/>
<gene>
    <name evidence="1" type="ORF">EVAR_95199_1</name>
</gene>
<proteinExistence type="predicted"/>
<keyword evidence="2" id="KW-1185">Reference proteome</keyword>
<name>A0A4C1VI63_EUMVA</name>
<dbReference type="EMBL" id="BGZK01000343">
    <property type="protein sequence ID" value="GBP38072.1"/>
    <property type="molecule type" value="Genomic_DNA"/>
</dbReference>
<accession>A0A4C1VI63</accession>
<dbReference type="Proteomes" id="UP000299102">
    <property type="component" value="Unassembled WGS sequence"/>
</dbReference>
<sequence>MYCARSLSHLNDMLFEEFSASSKHPQTRADRTENGGVLSVLYHAQQRRLVLRQFVANIKAIYPYRRPYDWTWVHRTALSRAGRLRHPSRPVVTPSRRCRHA</sequence>
<evidence type="ECO:0000313" key="1">
    <source>
        <dbReference type="EMBL" id="GBP38072.1"/>
    </source>
</evidence>
<reference evidence="1 2" key="1">
    <citation type="journal article" date="2019" name="Commun. Biol.">
        <title>The bagworm genome reveals a unique fibroin gene that provides high tensile strength.</title>
        <authorList>
            <person name="Kono N."/>
            <person name="Nakamura H."/>
            <person name="Ohtoshi R."/>
            <person name="Tomita M."/>
            <person name="Numata K."/>
            <person name="Arakawa K."/>
        </authorList>
    </citation>
    <scope>NUCLEOTIDE SEQUENCE [LARGE SCALE GENOMIC DNA]</scope>
</reference>
<evidence type="ECO:0000313" key="2">
    <source>
        <dbReference type="Proteomes" id="UP000299102"/>
    </source>
</evidence>
<organism evidence="1 2">
    <name type="scientific">Eumeta variegata</name>
    <name type="common">Bagworm moth</name>
    <name type="synonym">Eumeta japonica</name>
    <dbReference type="NCBI Taxonomy" id="151549"/>
    <lineage>
        <taxon>Eukaryota</taxon>
        <taxon>Metazoa</taxon>
        <taxon>Ecdysozoa</taxon>
        <taxon>Arthropoda</taxon>
        <taxon>Hexapoda</taxon>
        <taxon>Insecta</taxon>
        <taxon>Pterygota</taxon>
        <taxon>Neoptera</taxon>
        <taxon>Endopterygota</taxon>
        <taxon>Lepidoptera</taxon>
        <taxon>Glossata</taxon>
        <taxon>Ditrysia</taxon>
        <taxon>Tineoidea</taxon>
        <taxon>Psychidae</taxon>
        <taxon>Oiketicinae</taxon>
        <taxon>Eumeta</taxon>
    </lineage>
</organism>